<feature type="region of interest" description="Disordered" evidence="1">
    <location>
        <begin position="1"/>
        <end position="58"/>
    </location>
</feature>
<feature type="compositionally biased region" description="Basic and acidic residues" evidence="1">
    <location>
        <begin position="1"/>
        <end position="14"/>
    </location>
</feature>
<evidence type="ECO:0000313" key="4">
    <source>
        <dbReference type="Proteomes" id="UP001320544"/>
    </source>
</evidence>
<accession>A0ABM7WLH4</accession>
<protein>
    <recommendedName>
        <fullName evidence="2">Bro-N domain-containing protein</fullName>
    </recommendedName>
</protein>
<dbReference type="InterPro" id="IPR003497">
    <property type="entry name" value="BRO_N_domain"/>
</dbReference>
<dbReference type="Proteomes" id="UP001320544">
    <property type="component" value="Chromosome"/>
</dbReference>
<sequence length="350" mass="38763">MLKTEDRHAKRTEGNPRGSAALSSGTSSSGGADSLGGAGDETAAGDAVSAGAATAPREAPRLSEMHLFEGREIRSVWSEDEEDWYFSIIDVVEVLTDSPKPQTYWRVLKKRLKDEGNQSVTNCNALKMRATDGKMRLTDVGNTEQVLRLVQIIPSRKAEPFKLWLARIGKERIDEVFDPEQAIERAILHYRRKGCTEEWIGQRLSSIRTRKSLPFEWTERGVTSNSEYAILTNDIYRAWSDLTTRECKAYKGLGKESLRDNMGDMELALCTLAEATVTEIERAVDPGTFDEHRDAAASGGEVAGIARKAAEKKIGHSVITRKAAPDFGRLMSEVIETQAIEESAARTGRR</sequence>
<proteinExistence type="predicted"/>
<evidence type="ECO:0000256" key="1">
    <source>
        <dbReference type="SAM" id="MobiDB-lite"/>
    </source>
</evidence>
<keyword evidence="4" id="KW-1185">Reference proteome</keyword>
<evidence type="ECO:0000313" key="3">
    <source>
        <dbReference type="EMBL" id="BDE97248.1"/>
    </source>
</evidence>
<gene>
    <name evidence="3" type="ORF">CE91St30_25810</name>
</gene>
<feature type="compositionally biased region" description="Low complexity" evidence="1">
    <location>
        <begin position="40"/>
        <end position="55"/>
    </location>
</feature>
<dbReference type="SMART" id="SM01040">
    <property type="entry name" value="Bro-N"/>
    <property type="match status" value="1"/>
</dbReference>
<feature type="domain" description="Bro-N" evidence="2">
    <location>
        <begin position="72"/>
        <end position="171"/>
    </location>
</feature>
<evidence type="ECO:0000259" key="2">
    <source>
        <dbReference type="SMART" id="SM01040"/>
    </source>
</evidence>
<dbReference type="RefSeq" id="WP_244386444.1">
    <property type="nucleotide sequence ID" value="NZ_AP025564.1"/>
</dbReference>
<dbReference type="Pfam" id="PF02498">
    <property type="entry name" value="Bro-N"/>
    <property type="match status" value="1"/>
</dbReference>
<reference evidence="3 4" key="1">
    <citation type="submission" date="2022-01" db="EMBL/GenBank/DDBJ databases">
        <title>Novel bile acid biosynthetic pathways are enriched in the microbiome of centenarians.</title>
        <authorList>
            <person name="Sato Y."/>
            <person name="Atarashi K."/>
            <person name="Plichta R.D."/>
            <person name="Arai Y."/>
            <person name="Sasajima S."/>
            <person name="Kearney M.S."/>
            <person name="Suda W."/>
            <person name="Takeshita K."/>
            <person name="Sasaki T."/>
            <person name="Okamoto S."/>
            <person name="Skelly N.A."/>
            <person name="Okamura Y."/>
            <person name="Vlamakis H."/>
            <person name="Li Y."/>
            <person name="Tanoue T."/>
            <person name="Takei H."/>
            <person name="Nittono H."/>
            <person name="Narushima S."/>
            <person name="Irie J."/>
            <person name="Itoh H."/>
            <person name="Moriya K."/>
            <person name="Sugiura Y."/>
            <person name="Suematsu M."/>
            <person name="Moritoki N."/>
            <person name="Shibata S."/>
            <person name="Littman R.D."/>
            <person name="Fischbach A.M."/>
            <person name="Uwamino Y."/>
            <person name="Inoue T."/>
            <person name="Honda A."/>
            <person name="Hattori M."/>
            <person name="Murai T."/>
            <person name="Xavier J.R."/>
            <person name="Hirose N."/>
            <person name="Honda K."/>
        </authorList>
    </citation>
    <scope>NUCLEOTIDE SEQUENCE [LARGE SCALE GENOMIC DNA]</scope>
    <source>
        <strain evidence="3 4">CE91-St30</strain>
    </source>
</reference>
<name>A0ABM7WLH4_9ACTN</name>
<dbReference type="EMBL" id="AP025564">
    <property type="protein sequence ID" value="BDE97248.1"/>
    <property type="molecule type" value="Genomic_DNA"/>
</dbReference>
<feature type="compositionally biased region" description="Low complexity" evidence="1">
    <location>
        <begin position="18"/>
        <end position="32"/>
    </location>
</feature>
<organism evidence="3 4">
    <name type="scientific">Raoultibacter timonensis</name>
    <dbReference type="NCBI Taxonomy" id="1907662"/>
    <lineage>
        <taxon>Bacteria</taxon>
        <taxon>Bacillati</taxon>
        <taxon>Actinomycetota</taxon>
        <taxon>Coriobacteriia</taxon>
        <taxon>Eggerthellales</taxon>
        <taxon>Eggerthellaceae</taxon>
        <taxon>Raoultibacter</taxon>
    </lineage>
</organism>